<evidence type="ECO:0000313" key="2">
    <source>
        <dbReference type="Ensembl" id="ENSVKKP00000011828.1"/>
    </source>
</evidence>
<evidence type="ECO:0000259" key="1">
    <source>
        <dbReference type="PROSITE" id="PS50805"/>
    </source>
</evidence>
<dbReference type="OMA" id="VMKASHE"/>
<dbReference type="InterPro" id="IPR001909">
    <property type="entry name" value="KRAB"/>
</dbReference>
<feature type="domain" description="KRAB" evidence="1">
    <location>
        <begin position="19"/>
        <end position="75"/>
    </location>
</feature>
<dbReference type="GO" id="GO:0006355">
    <property type="term" value="P:regulation of DNA-templated transcription"/>
    <property type="evidence" value="ECO:0007669"/>
    <property type="project" value="InterPro"/>
</dbReference>
<dbReference type="InterPro" id="IPR050169">
    <property type="entry name" value="Krueppel_C2H2_ZnF"/>
</dbReference>
<name>A0A8D2JAJ2_VARKO</name>
<evidence type="ECO:0000313" key="3">
    <source>
        <dbReference type="Proteomes" id="UP000694545"/>
    </source>
</evidence>
<sequence length="75" mass="8327">WQGPAPLAMGLSGWASFQVAFEDVAVYFSPEEWAELTLWQRDLYWAVMKASHELVASLGESPREPPAPAPGPWGR</sequence>
<proteinExistence type="predicted"/>
<dbReference type="PANTHER" id="PTHR23232:SF133">
    <property type="entry name" value="RIKEN CDNA 1700020N01 GENE"/>
    <property type="match status" value="1"/>
</dbReference>
<dbReference type="SMART" id="SM00349">
    <property type="entry name" value="KRAB"/>
    <property type="match status" value="1"/>
</dbReference>
<dbReference type="Ensembl" id="ENSVKKT00000012109.1">
    <property type="protein sequence ID" value="ENSVKKP00000011828.1"/>
    <property type="gene ID" value="ENSVKKG00000008231.1"/>
</dbReference>
<keyword evidence="3" id="KW-1185">Reference proteome</keyword>
<dbReference type="Gene3D" id="6.10.140.140">
    <property type="match status" value="1"/>
</dbReference>
<reference evidence="2" key="1">
    <citation type="submission" date="2025-08" db="UniProtKB">
        <authorList>
            <consortium name="Ensembl"/>
        </authorList>
    </citation>
    <scope>IDENTIFICATION</scope>
</reference>
<protein>
    <recommendedName>
        <fullName evidence="1">KRAB domain-containing protein</fullName>
    </recommendedName>
</protein>
<dbReference type="AlphaFoldDB" id="A0A8D2JAJ2"/>
<dbReference type="PROSITE" id="PS50805">
    <property type="entry name" value="KRAB"/>
    <property type="match status" value="1"/>
</dbReference>
<dbReference type="Proteomes" id="UP000694545">
    <property type="component" value="Unplaced"/>
</dbReference>
<dbReference type="PANTHER" id="PTHR23232">
    <property type="entry name" value="KRAB DOMAIN C2H2 ZINC FINGER"/>
    <property type="match status" value="1"/>
</dbReference>
<organism evidence="2 3">
    <name type="scientific">Varanus komodoensis</name>
    <name type="common">Komodo dragon</name>
    <dbReference type="NCBI Taxonomy" id="61221"/>
    <lineage>
        <taxon>Eukaryota</taxon>
        <taxon>Metazoa</taxon>
        <taxon>Chordata</taxon>
        <taxon>Craniata</taxon>
        <taxon>Vertebrata</taxon>
        <taxon>Euteleostomi</taxon>
        <taxon>Lepidosauria</taxon>
        <taxon>Squamata</taxon>
        <taxon>Bifurcata</taxon>
        <taxon>Unidentata</taxon>
        <taxon>Episquamata</taxon>
        <taxon>Toxicofera</taxon>
        <taxon>Anguimorpha</taxon>
        <taxon>Paleoanguimorpha</taxon>
        <taxon>Varanoidea</taxon>
        <taxon>Varanidae</taxon>
        <taxon>Varanus</taxon>
    </lineage>
</organism>
<dbReference type="CDD" id="cd07765">
    <property type="entry name" value="KRAB_A-box"/>
    <property type="match status" value="1"/>
</dbReference>
<dbReference type="Pfam" id="PF01352">
    <property type="entry name" value="KRAB"/>
    <property type="match status" value="1"/>
</dbReference>
<dbReference type="InterPro" id="IPR036051">
    <property type="entry name" value="KRAB_dom_sf"/>
</dbReference>
<dbReference type="SUPFAM" id="SSF109640">
    <property type="entry name" value="KRAB domain (Kruppel-associated box)"/>
    <property type="match status" value="1"/>
</dbReference>
<reference evidence="2" key="2">
    <citation type="submission" date="2025-09" db="UniProtKB">
        <authorList>
            <consortium name="Ensembl"/>
        </authorList>
    </citation>
    <scope>IDENTIFICATION</scope>
</reference>
<accession>A0A8D2JAJ2</accession>